<comment type="subcellular location">
    <subcellularLocation>
        <location evidence="1">Membrane</location>
    </subcellularLocation>
</comment>
<keyword evidence="5 8" id="KW-0408">Iron</keyword>
<dbReference type="InterPro" id="IPR001199">
    <property type="entry name" value="Cyt_B5-like_heme/steroid-bd"/>
</dbReference>
<evidence type="ECO:0000256" key="4">
    <source>
        <dbReference type="ARBA" id="ARBA00022723"/>
    </source>
</evidence>
<dbReference type="Gene3D" id="3.10.120.10">
    <property type="entry name" value="Cytochrome b5-like heme/steroid binding domain"/>
    <property type="match status" value="1"/>
</dbReference>
<evidence type="ECO:0000256" key="6">
    <source>
        <dbReference type="ARBA" id="ARBA00023136"/>
    </source>
</evidence>
<dbReference type="InParanoid" id="B9T514"/>
<evidence type="ECO:0000313" key="10">
    <source>
        <dbReference type="EMBL" id="EEF29054.1"/>
    </source>
</evidence>
<keyword evidence="8" id="KW-1133">Transmembrane helix</keyword>
<sequence length="134" mass="15423">MASEPKIYRFDDLLKHKDRNDCWLLIHGKVYDVTQFMEEHPGGDEVLLAATEKDATDDYEDIGHSDEAKEMMHKYYIGNMDMKSMPPPGWNRYRPPSEHPKNPHSSVLVKLLQLLLPLLILGAAVAFRSVMKKD</sequence>
<evidence type="ECO:0000256" key="5">
    <source>
        <dbReference type="ARBA" id="ARBA00023004"/>
    </source>
</evidence>
<dbReference type="KEGG" id="rcu:8273047"/>
<evidence type="ECO:0000313" key="11">
    <source>
        <dbReference type="Proteomes" id="UP000008311"/>
    </source>
</evidence>
<dbReference type="AlphaFoldDB" id="B9T514"/>
<proteinExistence type="inferred from homology"/>
<keyword evidence="10" id="KW-0560">Oxidoreductase</keyword>
<dbReference type="PRINTS" id="PR00363">
    <property type="entry name" value="CYTOCHROMEB5"/>
</dbReference>
<feature type="domain" description="Cytochrome b5 heme-binding" evidence="9">
    <location>
        <begin position="5"/>
        <end position="81"/>
    </location>
</feature>
<evidence type="ECO:0000256" key="2">
    <source>
        <dbReference type="ARBA" id="ARBA00022617"/>
    </source>
</evidence>
<accession>B9T514</accession>
<dbReference type="Proteomes" id="UP000008311">
    <property type="component" value="Unassembled WGS sequence"/>
</dbReference>
<gene>
    <name evidence="10" type="ORF">RCOM_0144390</name>
</gene>
<feature type="transmembrane region" description="Helical" evidence="8">
    <location>
        <begin position="107"/>
        <end position="127"/>
    </location>
</feature>
<keyword evidence="6 8" id="KW-0472">Membrane</keyword>
<dbReference type="Pfam" id="PF00173">
    <property type="entry name" value="Cyt-b5"/>
    <property type="match status" value="1"/>
</dbReference>
<dbReference type="InterPro" id="IPR018506">
    <property type="entry name" value="Cyt_B5_heme-BS"/>
</dbReference>
<dbReference type="SUPFAM" id="SSF55856">
    <property type="entry name" value="Cytochrome b5-like heme/steroid binding domain"/>
    <property type="match status" value="1"/>
</dbReference>
<organism evidence="10 11">
    <name type="scientific">Ricinus communis</name>
    <name type="common">Castor bean</name>
    <dbReference type="NCBI Taxonomy" id="3988"/>
    <lineage>
        <taxon>Eukaryota</taxon>
        <taxon>Viridiplantae</taxon>
        <taxon>Streptophyta</taxon>
        <taxon>Embryophyta</taxon>
        <taxon>Tracheophyta</taxon>
        <taxon>Spermatophyta</taxon>
        <taxon>Magnoliopsida</taxon>
        <taxon>eudicotyledons</taxon>
        <taxon>Gunneridae</taxon>
        <taxon>Pentapetalae</taxon>
        <taxon>rosids</taxon>
        <taxon>fabids</taxon>
        <taxon>Malpighiales</taxon>
        <taxon>Euphorbiaceae</taxon>
        <taxon>Acalyphoideae</taxon>
        <taxon>Acalypheae</taxon>
        <taxon>Ricinus</taxon>
    </lineage>
</organism>
<evidence type="ECO:0000256" key="8">
    <source>
        <dbReference type="RuleBase" id="RU362121"/>
    </source>
</evidence>
<dbReference type="InterPro" id="IPR036400">
    <property type="entry name" value="Cyt_B5-like_heme/steroid_sf"/>
</dbReference>
<dbReference type="STRING" id="3988.B9T514"/>
<keyword evidence="3 8" id="KW-0812">Transmembrane</keyword>
<dbReference type="OrthoDB" id="260519at2759"/>
<dbReference type="GO" id="GO:0009703">
    <property type="term" value="F:nitrate reductase (NADH) activity"/>
    <property type="evidence" value="ECO:0007669"/>
    <property type="project" value="UniProtKB-EC"/>
</dbReference>
<dbReference type="PANTHER" id="PTHR19359:SF152">
    <property type="entry name" value="CYTOCHROME B5 HEME-BINDING DOMAIN-CONTAINING PROTEIN"/>
    <property type="match status" value="1"/>
</dbReference>
<keyword evidence="11" id="KW-1185">Reference proteome</keyword>
<dbReference type="EMBL" id="EQ974502">
    <property type="protein sequence ID" value="EEF29054.1"/>
    <property type="molecule type" value="Genomic_DNA"/>
</dbReference>
<dbReference type="eggNOG" id="KOG0537">
    <property type="taxonomic scope" value="Eukaryota"/>
</dbReference>
<keyword evidence="4 8" id="KW-0479">Metal-binding</keyword>
<dbReference type="PROSITE" id="PS00191">
    <property type="entry name" value="CYTOCHROME_B5_1"/>
    <property type="match status" value="1"/>
</dbReference>
<dbReference type="GO" id="GO:0020037">
    <property type="term" value="F:heme binding"/>
    <property type="evidence" value="ECO:0000318"/>
    <property type="project" value="GO_Central"/>
</dbReference>
<evidence type="ECO:0000256" key="3">
    <source>
        <dbReference type="ARBA" id="ARBA00022692"/>
    </source>
</evidence>
<comment type="similarity">
    <text evidence="7 8">Belongs to the cytochrome b5 family.</text>
</comment>
<keyword evidence="2 8" id="KW-0349">Heme</keyword>
<dbReference type="GO" id="GO:0046872">
    <property type="term" value="F:metal ion binding"/>
    <property type="evidence" value="ECO:0007669"/>
    <property type="project" value="UniProtKB-UniRule"/>
</dbReference>
<protein>
    <submittedName>
        <fullName evidence="10">Cytochrome B5 isoform 1, putative</fullName>
        <ecNumber evidence="10">1.7.1.1</ecNumber>
    </submittedName>
</protein>
<reference evidence="11" key="1">
    <citation type="journal article" date="2010" name="Nat. Biotechnol.">
        <title>Draft genome sequence of the oilseed species Ricinus communis.</title>
        <authorList>
            <person name="Chan A.P."/>
            <person name="Crabtree J."/>
            <person name="Zhao Q."/>
            <person name="Lorenzi H."/>
            <person name="Orvis J."/>
            <person name="Puiu D."/>
            <person name="Melake-Berhan A."/>
            <person name="Jones K.M."/>
            <person name="Redman J."/>
            <person name="Chen G."/>
            <person name="Cahoon E.B."/>
            <person name="Gedil M."/>
            <person name="Stanke M."/>
            <person name="Haas B.J."/>
            <person name="Wortman J.R."/>
            <person name="Fraser-Liggett C.M."/>
            <person name="Ravel J."/>
            <person name="Rabinowicz P.D."/>
        </authorList>
    </citation>
    <scope>NUCLEOTIDE SEQUENCE [LARGE SCALE GENOMIC DNA]</scope>
    <source>
        <strain evidence="11">cv. Hale</strain>
    </source>
</reference>
<dbReference type="SMART" id="SM01117">
    <property type="entry name" value="Cyt-b5"/>
    <property type="match status" value="1"/>
</dbReference>
<evidence type="ECO:0000256" key="7">
    <source>
        <dbReference type="ARBA" id="ARBA00038168"/>
    </source>
</evidence>
<name>B9T514_RICCO</name>
<dbReference type="OMA" id="APKWSET"/>
<dbReference type="PANTHER" id="PTHR19359">
    <property type="entry name" value="CYTOCHROME B5"/>
    <property type="match status" value="1"/>
</dbReference>
<dbReference type="InterPro" id="IPR050668">
    <property type="entry name" value="Cytochrome_b5"/>
</dbReference>
<dbReference type="EC" id="1.7.1.1" evidence="10"/>
<evidence type="ECO:0000256" key="1">
    <source>
        <dbReference type="ARBA" id="ARBA00004370"/>
    </source>
</evidence>
<dbReference type="PROSITE" id="PS50255">
    <property type="entry name" value="CYTOCHROME_B5_2"/>
    <property type="match status" value="1"/>
</dbReference>
<evidence type="ECO:0000259" key="9">
    <source>
        <dbReference type="PROSITE" id="PS50255"/>
    </source>
</evidence>
<dbReference type="GO" id="GO:0016020">
    <property type="term" value="C:membrane"/>
    <property type="evidence" value="ECO:0000318"/>
    <property type="project" value="GO_Central"/>
</dbReference>
<dbReference type="FunFam" id="3.10.120.10:FF:000002">
    <property type="entry name" value="Cytochrome b5 type B"/>
    <property type="match status" value="1"/>
</dbReference>